<dbReference type="PANTHER" id="PTHR43364">
    <property type="entry name" value="NADH-SPECIFIC METHYLGLYOXAL REDUCTASE-RELATED"/>
    <property type="match status" value="1"/>
</dbReference>
<name>A0A173MCE6_9BACT</name>
<keyword evidence="1" id="KW-0560">Oxidoreductase</keyword>
<accession>A0A173MCE6</accession>
<sequence>MEYRILGTSDVKVSAITFGAWAIGGWMWGGAERKDALEAILASYDNGVTSFDTAPAYGQGLSEEIIGEALQQIPRDKVQILTKYGLRWDVKKGEFFFNSTDNAGNPIDMYRYAGKESVIEECENCLRRLGTDYIDLFQIHWSDKTTPIEETMEAIALLQQQGKIKAGGVCNYTADEMKAAEKVVSLAANQVPYSMVLRDIEKELVPYTRQHNKAIIAYSPLQRGLLTGKIKPGHVFNDGDTRAGNRFYTDENISRINAFLSGIKPLAESKGATLAQLVIAWTIQQPGITVALVGARNAEQAIQNAKAAEVVLKPEEIMFINDRLAQLELVKPS</sequence>
<dbReference type="KEGG" id="fln:FLA_1249"/>
<reference evidence="4" key="1">
    <citation type="submission" date="2017-01" db="EMBL/GenBank/DDBJ databases">
        <authorList>
            <person name="Varghese N."/>
            <person name="Submissions S."/>
        </authorList>
    </citation>
    <scope>NUCLEOTIDE SEQUENCE [LARGE SCALE GENOMIC DNA]</scope>
    <source>
        <strain evidence="4">DSM 21054</strain>
    </source>
</reference>
<dbReference type="SUPFAM" id="SSF51430">
    <property type="entry name" value="NAD(P)-linked oxidoreductase"/>
    <property type="match status" value="1"/>
</dbReference>
<dbReference type="OrthoDB" id="9773828at2"/>
<keyword evidence="4" id="KW-1185">Reference proteome</keyword>
<evidence type="ECO:0000313" key="3">
    <source>
        <dbReference type="EMBL" id="SIT22430.1"/>
    </source>
</evidence>
<evidence type="ECO:0000313" key="4">
    <source>
        <dbReference type="Proteomes" id="UP000186917"/>
    </source>
</evidence>
<dbReference type="GO" id="GO:0005829">
    <property type="term" value="C:cytosol"/>
    <property type="evidence" value="ECO:0007669"/>
    <property type="project" value="TreeGrafter"/>
</dbReference>
<dbReference type="Proteomes" id="UP000186917">
    <property type="component" value="Unassembled WGS sequence"/>
</dbReference>
<dbReference type="AlphaFoldDB" id="A0A173MCE6"/>
<dbReference type="GO" id="GO:0016491">
    <property type="term" value="F:oxidoreductase activity"/>
    <property type="evidence" value="ECO:0007669"/>
    <property type="project" value="UniProtKB-KW"/>
</dbReference>
<evidence type="ECO:0000259" key="2">
    <source>
        <dbReference type="Pfam" id="PF00248"/>
    </source>
</evidence>
<gene>
    <name evidence="3" type="ORF">SAMN05421788_105301</name>
</gene>
<dbReference type="PRINTS" id="PR00069">
    <property type="entry name" value="ALDKETRDTASE"/>
</dbReference>
<dbReference type="InterPro" id="IPR036812">
    <property type="entry name" value="NAD(P)_OxRdtase_dom_sf"/>
</dbReference>
<proteinExistence type="predicted"/>
<dbReference type="PANTHER" id="PTHR43364:SF4">
    <property type="entry name" value="NAD(P)-LINKED OXIDOREDUCTASE SUPERFAMILY PROTEIN"/>
    <property type="match status" value="1"/>
</dbReference>
<dbReference type="InterPro" id="IPR023210">
    <property type="entry name" value="NADP_OxRdtase_dom"/>
</dbReference>
<dbReference type="InterPro" id="IPR050523">
    <property type="entry name" value="AKR_Detox_Biosynth"/>
</dbReference>
<feature type="domain" description="NADP-dependent oxidoreductase" evidence="2">
    <location>
        <begin position="16"/>
        <end position="318"/>
    </location>
</feature>
<dbReference type="Pfam" id="PF00248">
    <property type="entry name" value="Aldo_ket_red"/>
    <property type="match status" value="1"/>
</dbReference>
<dbReference type="InterPro" id="IPR020471">
    <property type="entry name" value="AKR"/>
</dbReference>
<dbReference type="RefSeq" id="WP_076380131.1">
    <property type="nucleotide sequence ID" value="NZ_AP017422.1"/>
</dbReference>
<dbReference type="EMBL" id="FTOR01000005">
    <property type="protein sequence ID" value="SIT22430.1"/>
    <property type="molecule type" value="Genomic_DNA"/>
</dbReference>
<dbReference type="STRING" id="477680.SAMN05421788_105301"/>
<protein>
    <submittedName>
        <fullName evidence="3">Predicted oxidoreductase</fullName>
    </submittedName>
</protein>
<dbReference type="Gene3D" id="3.20.20.100">
    <property type="entry name" value="NADP-dependent oxidoreductase domain"/>
    <property type="match status" value="1"/>
</dbReference>
<organism evidence="3 4">
    <name type="scientific">Filimonas lacunae</name>
    <dbReference type="NCBI Taxonomy" id="477680"/>
    <lineage>
        <taxon>Bacteria</taxon>
        <taxon>Pseudomonadati</taxon>
        <taxon>Bacteroidota</taxon>
        <taxon>Chitinophagia</taxon>
        <taxon>Chitinophagales</taxon>
        <taxon>Chitinophagaceae</taxon>
        <taxon>Filimonas</taxon>
    </lineage>
</organism>
<evidence type="ECO:0000256" key="1">
    <source>
        <dbReference type="ARBA" id="ARBA00023002"/>
    </source>
</evidence>